<dbReference type="SMART" id="SM00487">
    <property type="entry name" value="DEXDc"/>
    <property type="match status" value="1"/>
</dbReference>
<dbReference type="GO" id="GO:0016787">
    <property type="term" value="F:hydrolase activity"/>
    <property type="evidence" value="ECO:0007669"/>
    <property type="project" value="InterPro"/>
</dbReference>
<dbReference type="InterPro" id="IPR050742">
    <property type="entry name" value="Helicase_Restrict-Modif_Enz"/>
</dbReference>
<dbReference type="PROSITE" id="PS51194">
    <property type="entry name" value="HELICASE_CTER"/>
    <property type="match status" value="1"/>
</dbReference>
<dbReference type="PANTHER" id="PTHR47396:SF1">
    <property type="entry name" value="ATP-DEPENDENT HELICASE IRC3-RELATED"/>
    <property type="match status" value="1"/>
</dbReference>
<organism evidence="3">
    <name type="scientific">uncultured Caudovirales phage</name>
    <dbReference type="NCBI Taxonomy" id="2100421"/>
    <lineage>
        <taxon>Viruses</taxon>
        <taxon>Duplodnaviria</taxon>
        <taxon>Heunggongvirae</taxon>
        <taxon>Uroviricota</taxon>
        <taxon>Caudoviricetes</taxon>
        <taxon>Peduoviridae</taxon>
        <taxon>Maltschvirus</taxon>
        <taxon>Maltschvirus maltsch</taxon>
    </lineage>
</organism>
<dbReference type="GO" id="GO:0061749">
    <property type="term" value="F:forked DNA-dependent helicase activity"/>
    <property type="evidence" value="ECO:0007669"/>
    <property type="project" value="TreeGrafter"/>
</dbReference>
<evidence type="ECO:0000313" key="3">
    <source>
        <dbReference type="EMBL" id="CAB4164334.1"/>
    </source>
</evidence>
<dbReference type="InterPro" id="IPR006935">
    <property type="entry name" value="Helicase/UvrB_N"/>
</dbReference>
<dbReference type="GO" id="GO:0005524">
    <property type="term" value="F:ATP binding"/>
    <property type="evidence" value="ECO:0007669"/>
    <property type="project" value="InterPro"/>
</dbReference>
<proteinExistence type="predicted"/>
<dbReference type="EMBL" id="LR796759">
    <property type="protein sequence ID" value="CAB4164334.1"/>
    <property type="molecule type" value="Genomic_DNA"/>
</dbReference>
<accession>A0A6J5P9Y7</accession>
<keyword evidence="3" id="KW-0378">Hydrolase</keyword>
<dbReference type="InterPro" id="IPR001650">
    <property type="entry name" value="Helicase_C-like"/>
</dbReference>
<protein>
    <submittedName>
        <fullName evidence="3">SSL2 DNA or RNA helicases of superfamily II</fullName>
    </submittedName>
</protein>
<dbReference type="PANTHER" id="PTHR47396">
    <property type="entry name" value="TYPE I RESTRICTION ENZYME ECOKI R PROTEIN"/>
    <property type="match status" value="1"/>
</dbReference>
<feature type="domain" description="Helicase ATP-binding" evidence="1">
    <location>
        <begin position="16"/>
        <end position="156"/>
    </location>
</feature>
<dbReference type="Gene3D" id="3.40.50.300">
    <property type="entry name" value="P-loop containing nucleotide triphosphate hydrolases"/>
    <property type="match status" value="2"/>
</dbReference>
<dbReference type="InterPro" id="IPR014001">
    <property type="entry name" value="Helicase_ATP-bd"/>
</dbReference>
<dbReference type="CDD" id="cd18799">
    <property type="entry name" value="SF2_C_EcoAI-like"/>
    <property type="match status" value="1"/>
</dbReference>
<reference evidence="3" key="1">
    <citation type="submission" date="2020-04" db="EMBL/GenBank/DDBJ databases">
        <authorList>
            <person name="Chiriac C."/>
            <person name="Salcher M."/>
            <person name="Ghai R."/>
            <person name="Kavagutti S V."/>
        </authorList>
    </citation>
    <scope>NUCLEOTIDE SEQUENCE</scope>
</reference>
<dbReference type="Pfam" id="PF00271">
    <property type="entry name" value="Helicase_C"/>
    <property type="match status" value="1"/>
</dbReference>
<name>A0A6J5P9Y7_9CAUD</name>
<keyword evidence="3" id="KW-0067">ATP-binding</keyword>
<dbReference type="GO" id="GO:0000403">
    <property type="term" value="F:Y-form DNA binding"/>
    <property type="evidence" value="ECO:0007669"/>
    <property type="project" value="TreeGrafter"/>
</dbReference>
<sequence length="435" mass="50410">MRILRDYQIECIHTIKQTFDFCEKQLIQLPTGSGKTAIFLSFLLDYTKNAIIICPNREIQDQVFENAKEMRFKPSKKLKKENGFYVITAQSLNYYQKNIPPVDVVVIDEAHRAYASTYQNFIDKLKPGTKVLGCTATPERLDRKCLLDIFDRLSYEKNVVEMVEGGYLCDMKAYRIRTHIKTKCRHNDFILADLKMLDTESRNKLIIETYMQNCTKKKTIVFCLSQEHSEKIALALSGLGIRAAYVHGNMPKKLRDDTIDDFKNGNLDVITNCQLLTEGFDCPDINCVLIARPTKSKSLYCQMLGRGMRIFPCKTHCELYELTDNAHKICTFNVVADLPLDIDHDYKQGSNIRDIKTAVEKLLLSIDQNDVEIRKENFNVFLINQSLQKAPITQFQNKLLNKYKIDHPTFIDYWEAAYLIWKHKALEKYDISSNS</sequence>
<evidence type="ECO:0000259" key="1">
    <source>
        <dbReference type="PROSITE" id="PS51192"/>
    </source>
</evidence>
<dbReference type="Pfam" id="PF04851">
    <property type="entry name" value="ResIII"/>
    <property type="match status" value="1"/>
</dbReference>
<feature type="domain" description="Helicase C-terminal" evidence="2">
    <location>
        <begin position="206"/>
        <end position="363"/>
    </location>
</feature>
<dbReference type="SMART" id="SM00490">
    <property type="entry name" value="HELICc"/>
    <property type="match status" value="1"/>
</dbReference>
<keyword evidence="3" id="KW-0547">Nucleotide-binding</keyword>
<dbReference type="GO" id="GO:0036121">
    <property type="term" value="F:double-stranded DNA helicase activity"/>
    <property type="evidence" value="ECO:0007669"/>
    <property type="project" value="TreeGrafter"/>
</dbReference>
<dbReference type="PROSITE" id="PS51192">
    <property type="entry name" value="HELICASE_ATP_BIND_1"/>
    <property type="match status" value="1"/>
</dbReference>
<gene>
    <name evidence="3" type="ORF">UFOVP816_20</name>
</gene>
<dbReference type="SUPFAM" id="SSF52540">
    <property type="entry name" value="P-loop containing nucleoside triphosphate hydrolases"/>
    <property type="match status" value="1"/>
</dbReference>
<evidence type="ECO:0000259" key="2">
    <source>
        <dbReference type="PROSITE" id="PS51194"/>
    </source>
</evidence>
<keyword evidence="3" id="KW-0347">Helicase</keyword>
<dbReference type="InterPro" id="IPR027417">
    <property type="entry name" value="P-loop_NTPase"/>
</dbReference>